<evidence type="ECO:0000259" key="2">
    <source>
        <dbReference type="PROSITE" id="PS51832"/>
    </source>
</evidence>
<feature type="domain" description="HD-GYP" evidence="2">
    <location>
        <begin position="160"/>
        <end position="355"/>
    </location>
</feature>
<dbReference type="AlphaFoldDB" id="A0A060NM36"/>
<dbReference type="PANTHER" id="PTHR43155:SF2">
    <property type="entry name" value="CYCLIC DI-GMP PHOSPHODIESTERASE PA4108"/>
    <property type="match status" value="1"/>
</dbReference>
<dbReference type="SUPFAM" id="SSF109604">
    <property type="entry name" value="HD-domain/PDEase-like"/>
    <property type="match status" value="1"/>
</dbReference>
<dbReference type="InterPro" id="IPR037522">
    <property type="entry name" value="HD_GYP_dom"/>
</dbReference>
<dbReference type="InterPro" id="IPR003607">
    <property type="entry name" value="HD/PDEase_dom"/>
</dbReference>
<dbReference type="Pfam" id="PF13487">
    <property type="entry name" value="HD_5"/>
    <property type="match status" value="1"/>
</dbReference>
<dbReference type="RefSeq" id="WP_045534419.1">
    <property type="nucleotide sequence ID" value="NZ_AP014569.1"/>
</dbReference>
<dbReference type="Gene3D" id="1.10.3210.10">
    <property type="entry name" value="Hypothetical protein af1432"/>
    <property type="match status" value="1"/>
</dbReference>
<evidence type="ECO:0000313" key="3">
    <source>
        <dbReference type="EMBL" id="BAO82430.1"/>
    </source>
</evidence>
<feature type="region of interest" description="Disordered" evidence="1">
    <location>
        <begin position="91"/>
        <end position="118"/>
    </location>
</feature>
<dbReference type="Proteomes" id="UP000066014">
    <property type="component" value="Chromosome"/>
</dbReference>
<sequence length="442" mass="48189">MPEALPPTIAVSDLRLGLYVYLDLGWMDHPFPLNRFKISTQEQIDTIRSLGLQSLRYAPELSDAHALPGAAAPEVGPTDQTAAATPVSPALAAAPAPPAPVGATTPQSNSTLSDPWKKSCSHCERQHAQTSRAVKAVFAQLQSNPASAGTASKQLVQNLLDEMLGQEESALRLLADTSSDHRAQHALNVSVLCLLLGRALQLPEADLHTLGLAGLLHDIGKFDLPTLVRYRDPDLSAAHLKVYQEHVGHSLAWGKRMGLTEPVLQTISQHHEYADGSGFPQGLRAEQIGAAGGILALVNHYDSLCNPHNPLRAVTPHEALSILFAKHKAQHDHRTLSAFIRMMGIYPPGSVVQLSDERYAVVVSVNAARPLKPEVMVYERQTDNPDVVHLLDLQQEPQLSIARSLRPQHLPRPVLLCLSPKPRYCYFFERALSPAERPAEPE</sequence>
<gene>
    <name evidence="3" type="ORF">SMCB_0202</name>
</gene>
<dbReference type="PANTHER" id="PTHR43155">
    <property type="entry name" value="CYCLIC DI-GMP PHOSPHODIESTERASE PA4108-RELATED"/>
    <property type="match status" value="1"/>
</dbReference>
<name>A0A060NM36_9BURK</name>
<dbReference type="CDD" id="cd00077">
    <property type="entry name" value="HDc"/>
    <property type="match status" value="1"/>
</dbReference>
<organism evidence="3 4">
    <name type="scientific">Serpentinimonas maccroryi</name>
    <dbReference type="NCBI Taxonomy" id="1458426"/>
    <lineage>
        <taxon>Bacteria</taxon>
        <taxon>Pseudomonadati</taxon>
        <taxon>Pseudomonadota</taxon>
        <taxon>Betaproteobacteria</taxon>
        <taxon>Burkholderiales</taxon>
        <taxon>Comamonadaceae</taxon>
        <taxon>Serpentinimonas</taxon>
    </lineage>
</organism>
<dbReference type="InterPro" id="IPR021812">
    <property type="entry name" value="DUF3391"/>
</dbReference>
<evidence type="ECO:0000313" key="4">
    <source>
        <dbReference type="Proteomes" id="UP000066014"/>
    </source>
</evidence>
<dbReference type="HOGENOM" id="CLU_000445_92_1_4"/>
<dbReference type="Pfam" id="PF11871">
    <property type="entry name" value="DUF3391"/>
    <property type="match status" value="1"/>
</dbReference>
<proteinExistence type="predicted"/>
<accession>A0A060NM36</accession>
<dbReference type="PROSITE" id="PS51832">
    <property type="entry name" value="HD_GYP"/>
    <property type="match status" value="1"/>
</dbReference>
<protein>
    <submittedName>
        <fullName evidence="3">HD-GYP domain protein</fullName>
    </submittedName>
</protein>
<evidence type="ECO:0000256" key="1">
    <source>
        <dbReference type="SAM" id="MobiDB-lite"/>
    </source>
</evidence>
<dbReference type="KEGG" id="cbab:SMCB_0202"/>
<dbReference type="STRING" id="1458426.SMCB_0202"/>
<dbReference type="GO" id="GO:0008081">
    <property type="term" value="F:phosphoric diester hydrolase activity"/>
    <property type="evidence" value="ECO:0007669"/>
    <property type="project" value="UniProtKB-ARBA"/>
</dbReference>
<dbReference type="SMART" id="SM00471">
    <property type="entry name" value="HDc"/>
    <property type="match status" value="1"/>
</dbReference>
<reference evidence="3 4" key="1">
    <citation type="journal article" date="2014" name="Nat. Commun.">
        <title>Physiological and genomic features of highly alkaliphilic hydrogen-utilizing Betaproteobacteria from a continental serpentinizing site.</title>
        <authorList>
            <person name="Suzuki S."/>
            <person name="Kuenen J.G."/>
            <person name="Schipper K."/>
            <person name="van der Velde S."/>
            <person name="Ishii S."/>
            <person name="Wu A."/>
            <person name="Sorokin D.Y."/>
            <person name="Tenney A."/>
            <person name="Meng X.Y."/>
            <person name="Morrill P.L."/>
            <person name="Kamagata Y."/>
            <person name="Muyzer G."/>
            <person name="Nealson K.H."/>
        </authorList>
    </citation>
    <scope>NUCLEOTIDE SEQUENCE [LARGE SCALE GENOMIC DNA]</scope>
    <source>
        <strain evidence="3 4">B1</strain>
    </source>
</reference>
<dbReference type="EMBL" id="AP014569">
    <property type="protein sequence ID" value="BAO82430.1"/>
    <property type="molecule type" value="Genomic_DNA"/>
</dbReference>
<keyword evidence="4" id="KW-1185">Reference proteome</keyword>